<sequence>MSQPPFQLLELNVISAQDLASLGRNMRTYAVAWVHPDRKLSTRVDTQGHTNPTWNDKFVFRVDEDFLYSDTSAIMIEIYALHWFKDIHVGTVRVLVGNLIPAPARPFHNDRAPLGMRFVALQVRRPSGRPQGILNIGFTVLDSSMRSMPIYTHDASAVGYQHLMGEKDTYDNHNYLSPRVVAAGGGGGAGGGKPELRRTKSDTSSILVASEAVMRHQRNSINKERANSAISGSEISEYKVKKSNKKKKKSKKSSSKASSIISSVSGKFTGSVLSDAVVPWKVKNGKTSSTPSETHVDQPPPPPFNDDEHHHPHHHNNHDDDEHHQPHHHHNNNNHDDDEHHHPHHHHHNNNNNHENEVDDDDDDDNDVNSGSEGATTDNEMNEKHNIAYEVKATPRRHYPPPPAVAPAEFRNSPMPKFMKSPTMPEYKNSPKPHYKQSPMPEYKNSPKPQFHKSPMPEYKNSPMPQFHKSPMPEYMNSPKPQFHKSPMPEYKSTPKPQFYKSPMPEYKSTPKPQFHKSPMPEYMSTPKPQFHKSPMPEYMNSPKPNFIRSSAMPEYMNSPKPQFKNSPMPEFKNSPMPQFRNSPMPEYNNSPMHPVRNSPMPQFRNSPMPQFRNSPMPQFRNSPAVAPHFRNSPAVTKFNPAMGFGGSQRGTPLHPFGKMNGAMEYQTPMRSNLANMRPVMMTESELGPSPSEVAAAMARKPVIDEDTSTVGGWSLDESVEGLESKLDRWRTELPPVIDQGELSSFPTTTSTKTSRHSRRNTDGGSGGNGLFSCFSTICGLECSIVCGGDPKDKAKAKAKKNNRNRSSSSADDNTTGTSLL</sequence>
<accession>A0ACB0I7B7</accession>
<dbReference type="EMBL" id="CASHSV030000001">
    <property type="protein sequence ID" value="CAJ2627957.1"/>
    <property type="molecule type" value="Genomic_DNA"/>
</dbReference>
<keyword evidence="2" id="KW-1185">Reference proteome</keyword>
<proteinExistence type="predicted"/>
<protein>
    <submittedName>
        <fullName evidence="1">Uncharacterized protein</fullName>
    </submittedName>
</protein>
<gene>
    <name evidence="1" type="ORF">MILVUS5_LOCUS298</name>
</gene>
<organism evidence="1 2">
    <name type="scientific">Trifolium pratense</name>
    <name type="common">Red clover</name>
    <dbReference type="NCBI Taxonomy" id="57577"/>
    <lineage>
        <taxon>Eukaryota</taxon>
        <taxon>Viridiplantae</taxon>
        <taxon>Streptophyta</taxon>
        <taxon>Embryophyta</taxon>
        <taxon>Tracheophyta</taxon>
        <taxon>Spermatophyta</taxon>
        <taxon>Magnoliopsida</taxon>
        <taxon>eudicotyledons</taxon>
        <taxon>Gunneridae</taxon>
        <taxon>Pentapetalae</taxon>
        <taxon>rosids</taxon>
        <taxon>fabids</taxon>
        <taxon>Fabales</taxon>
        <taxon>Fabaceae</taxon>
        <taxon>Papilionoideae</taxon>
        <taxon>50 kb inversion clade</taxon>
        <taxon>NPAAA clade</taxon>
        <taxon>Hologalegina</taxon>
        <taxon>IRL clade</taxon>
        <taxon>Trifolieae</taxon>
        <taxon>Trifolium</taxon>
    </lineage>
</organism>
<reference evidence="1" key="1">
    <citation type="submission" date="2023-10" db="EMBL/GenBank/DDBJ databases">
        <authorList>
            <person name="Rodriguez Cubillos JULIANA M."/>
            <person name="De Vega J."/>
        </authorList>
    </citation>
    <scope>NUCLEOTIDE SEQUENCE</scope>
</reference>
<evidence type="ECO:0000313" key="2">
    <source>
        <dbReference type="Proteomes" id="UP001177021"/>
    </source>
</evidence>
<dbReference type="Proteomes" id="UP001177021">
    <property type="component" value="Unassembled WGS sequence"/>
</dbReference>
<name>A0ACB0I7B7_TRIPR</name>
<comment type="caution">
    <text evidence="1">The sequence shown here is derived from an EMBL/GenBank/DDBJ whole genome shotgun (WGS) entry which is preliminary data.</text>
</comment>
<evidence type="ECO:0000313" key="1">
    <source>
        <dbReference type="EMBL" id="CAJ2627957.1"/>
    </source>
</evidence>